<sequence>MSKWFKGAVVALMIAGLAGCGVSTKDIEVETVKSAKANLKGYKTYEIIKESGVDDTLKKDKTLKNVNIDADIKALINTELQKKGKIEVKKNPDFFVAYVAGADMNAMQIKLDKKGRSMIENVPAAAMVLMLVDADTGSIIWLSTAEGDFKGLPLEQQKKRLEYAIRKMLSGL</sequence>
<name>A0A1W1CRA6_9ZZZZ</name>
<dbReference type="InterPro" id="IPR025411">
    <property type="entry name" value="DUF4136"/>
</dbReference>
<dbReference type="AlphaFoldDB" id="A0A1W1CRA6"/>
<organism evidence="2">
    <name type="scientific">hydrothermal vent metagenome</name>
    <dbReference type="NCBI Taxonomy" id="652676"/>
    <lineage>
        <taxon>unclassified sequences</taxon>
        <taxon>metagenomes</taxon>
        <taxon>ecological metagenomes</taxon>
    </lineage>
</organism>
<feature type="domain" description="DUF4136" evidence="1">
    <location>
        <begin position="30"/>
        <end position="170"/>
    </location>
</feature>
<dbReference type="Pfam" id="PF13590">
    <property type="entry name" value="DUF4136"/>
    <property type="match status" value="1"/>
</dbReference>
<gene>
    <name evidence="2" type="ORF">MNB_SV-10-687</name>
</gene>
<proteinExistence type="predicted"/>
<protein>
    <recommendedName>
        <fullName evidence="1">DUF4136 domain-containing protein</fullName>
    </recommendedName>
</protein>
<dbReference type="Gene3D" id="3.30.160.670">
    <property type="match status" value="1"/>
</dbReference>
<dbReference type="EMBL" id="FPHL01000051">
    <property type="protein sequence ID" value="SFV68217.1"/>
    <property type="molecule type" value="Genomic_DNA"/>
</dbReference>
<accession>A0A1W1CRA6</accession>
<dbReference type="PROSITE" id="PS51257">
    <property type="entry name" value="PROKAR_LIPOPROTEIN"/>
    <property type="match status" value="1"/>
</dbReference>
<reference evidence="2" key="1">
    <citation type="submission" date="2016-10" db="EMBL/GenBank/DDBJ databases">
        <authorList>
            <person name="de Groot N.N."/>
        </authorList>
    </citation>
    <scope>NUCLEOTIDE SEQUENCE</scope>
</reference>
<evidence type="ECO:0000313" key="2">
    <source>
        <dbReference type="EMBL" id="SFV68217.1"/>
    </source>
</evidence>
<evidence type="ECO:0000259" key="1">
    <source>
        <dbReference type="Pfam" id="PF13590"/>
    </source>
</evidence>